<feature type="transmembrane region" description="Helical" evidence="1">
    <location>
        <begin position="461"/>
        <end position="484"/>
    </location>
</feature>
<dbReference type="InterPro" id="IPR001036">
    <property type="entry name" value="Acrflvin-R"/>
</dbReference>
<dbReference type="Gene3D" id="3.30.70.1430">
    <property type="entry name" value="Multidrug efflux transporter AcrB pore domain"/>
    <property type="match status" value="2"/>
</dbReference>
<feature type="transmembrane region" description="Helical" evidence="1">
    <location>
        <begin position="842"/>
        <end position="861"/>
    </location>
</feature>
<protein>
    <submittedName>
        <fullName evidence="2">Efflux RND transporter permease subunit</fullName>
    </submittedName>
</protein>
<dbReference type="SUPFAM" id="SSF82693">
    <property type="entry name" value="Multidrug efflux transporter AcrB pore domain, PN1, PN2, PC1 and PC2 subdomains"/>
    <property type="match status" value="2"/>
</dbReference>
<evidence type="ECO:0000313" key="2">
    <source>
        <dbReference type="EMBL" id="RZO76639.1"/>
    </source>
</evidence>
<keyword evidence="1" id="KW-1133">Transmembrane helix</keyword>
<dbReference type="Gene3D" id="3.30.2090.10">
    <property type="entry name" value="Multidrug efflux transporter AcrB TolC docking domain, DN and DC subdomains"/>
    <property type="match status" value="2"/>
</dbReference>
<feature type="transmembrane region" description="Helical" evidence="1">
    <location>
        <begin position="514"/>
        <end position="535"/>
    </location>
</feature>
<dbReference type="Gene3D" id="1.20.1640.10">
    <property type="entry name" value="Multidrug efflux transporter AcrB transmembrane domain"/>
    <property type="match status" value="2"/>
</dbReference>
<feature type="transmembrane region" description="Helical" evidence="1">
    <location>
        <begin position="428"/>
        <end position="449"/>
    </location>
</feature>
<dbReference type="GO" id="GO:0005886">
    <property type="term" value="C:plasma membrane"/>
    <property type="evidence" value="ECO:0007669"/>
    <property type="project" value="TreeGrafter"/>
</dbReference>
<organism evidence="2 3">
    <name type="scientific">OM182 bacterium</name>
    <dbReference type="NCBI Taxonomy" id="2510334"/>
    <lineage>
        <taxon>Bacteria</taxon>
        <taxon>Pseudomonadati</taxon>
        <taxon>Pseudomonadota</taxon>
        <taxon>Gammaproteobacteria</taxon>
        <taxon>OMG group</taxon>
        <taxon>OM182 clade</taxon>
    </lineage>
</organism>
<feature type="transmembrane region" description="Helical" evidence="1">
    <location>
        <begin position="940"/>
        <end position="959"/>
    </location>
</feature>
<feature type="transmembrane region" description="Helical" evidence="1">
    <location>
        <begin position="356"/>
        <end position="376"/>
    </location>
</feature>
<comment type="caution">
    <text evidence="2">The sequence shown here is derived from an EMBL/GenBank/DDBJ whole genome shotgun (WGS) entry which is preliminary data.</text>
</comment>
<dbReference type="SUPFAM" id="SSF82714">
    <property type="entry name" value="Multidrug efflux transporter AcrB TolC docking domain, DN and DC subdomains"/>
    <property type="match status" value="2"/>
</dbReference>
<keyword evidence="1" id="KW-0472">Membrane</keyword>
<feature type="transmembrane region" description="Helical" evidence="1">
    <location>
        <begin position="868"/>
        <end position="888"/>
    </location>
</feature>
<keyword evidence="1" id="KW-0812">Transmembrane</keyword>
<feature type="transmembrane region" description="Helical" evidence="1">
    <location>
        <begin position="894"/>
        <end position="919"/>
    </location>
</feature>
<dbReference type="EMBL" id="SHAG01000009">
    <property type="protein sequence ID" value="RZO76639.1"/>
    <property type="molecule type" value="Genomic_DNA"/>
</dbReference>
<dbReference type="PANTHER" id="PTHR32063">
    <property type="match status" value="1"/>
</dbReference>
<feature type="transmembrane region" description="Helical" evidence="1">
    <location>
        <begin position="12"/>
        <end position="32"/>
    </location>
</feature>
<sequence length="1022" mass="113771">MMISRLSIRRPVTVVMIFIGLAIIGLFSAFNLPIEDFPENESPYIGMRINYPATPREIEQNITRPVEEILSTMAGVERQFSYTGPGSLSLGMLLDMDQDSNGKRIEAKALVENIRHLLPNDMERIQMNSWDSNESPILNVLIVTEDLSKDQAFDVLDIKVRSELERLPGVSSVSLYGTVQNNIRISVDPGRVEAHNLDLKDIQRRLQQENFYLSAGIIDSGKTQFRVYPMGEYKSLEEIRSLPMNDAGLVLQDFATVKLKPDEDNNRRKANGVASLGISVYKLPEANLVAVSSAISSKMDLIKQDKQFSNTTFYPLDSTADIVVTSVTSLRDSGFLGGLLSLIVLFLFLRQVKISLLVAMTVPLSLCATLGVMYFSGTTLNILSLVGLMLTIGLLVDNSVVVSEAISLRRRDIGTNPRLAADKGTSEVGLAILAGTLTTVIVFVPSFMTSNPGIATMQQNVAIPLCSALIASLLIAQTLVPAAMARISLPKEERGHPIIDVIARYYERLVRSTLNFRLLSFLIVIAIAYSGWFAYQKVNVDMNPEQEVPRITLEMRVRGSPDIDYIEAYIDRVEDYLLTNKKRFEIENIFASYDTDRGDIKINLDKDGSLSPGVIENMIRENLPEKPDIRMWFANKSRGFGGRGGNSGGLGIRLIGDSMEELLRVGDELVTLFEQNPILTNVEHDGESNRSEILIKLRPEQADSLGLNAREISEAISAGLSGRNMRRGFIDDGKELSILLELEGREEADIEMLKRFPIFIPAGATVPLETIADISFENTVRRIKRENRETSLNLNFGTRNNETPKVVKEVINNVMNNYQLPPGYRWELGEDFKRDNKDTQDMIINFIVAVVLIYMLMAALFESVLFPTCVIFAIGFSAVGAFWTLWLTGTTMTALALTGMLLLAGIVVNNGIVLLHRIIQLRSDGMNRMEAIVASGRQRLRPILMTVCTTTAGMLPLAIGEVRIGSIGPAYFPMARTLIGGLAFSTIITLLILPLLYVMMDDMKNATIRFWYESLRRVEKFR</sequence>
<evidence type="ECO:0000313" key="3">
    <source>
        <dbReference type="Proteomes" id="UP000316199"/>
    </source>
</evidence>
<name>A0A520S2F9_9GAMM</name>
<feature type="transmembrane region" description="Helical" evidence="1">
    <location>
        <begin position="979"/>
        <end position="999"/>
    </location>
</feature>
<dbReference type="InterPro" id="IPR027463">
    <property type="entry name" value="AcrB_DN_DC_subdom"/>
</dbReference>
<gene>
    <name evidence="2" type="ORF">EVA68_03610</name>
</gene>
<feature type="transmembrane region" description="Helical" evidence="1">
    <location>
        <begin position="382"/>
        <end position="407"/>
    </location>
</feature>
<reference evidence="2 3" key="1">
    <citation type="submission" date="2019-02" db="EMBL/GenBank/DDBJ databases">
        <title>Prokaryotic population dynamics and viral predation in marine succession experiment using metagenomics: the confinement effect.</title>
        <authorList>
            <person name="Haro-Moreno J.M."/>
            <person name="Rodriguez-Valera F."/>
            <person name="Lopez-Perez M."/>
        </authorList>
    </citation>
    <scope>NUCLEOTIDE SEQUENCE [LARGE SCALE GENOMIC DNA]</scope>
    <source>
        <strain evidence="2">MED-G157</strain>
    </source>
</reference>
<dbReference type="Gene3D" id="3.30.70.1320">
    <property type="entry name" value="Multidrug efflux transporter AcrB pore domain like"/>
    <property type="match status" value="1"/>
</dbReference>
<dbReference type="PRINTS" id="PR00702">
    <property type="entry name" value="ACRIFLAVINRP"/>
</dbReference>
<dbReference type="Pfam" id="PF00873">
    <property type="entry name" value="ACR_tran"/>
    <property type="match status" value="1"/>
</dbReference>
<proteinExistence type="predicted"/>
<dbReference type="GO" id="GO:0042910">
    <property type="term" value="F:xenobiotic transmembrane transporter activity"/>
    <property type="evidence" value="ECO:0007669"/>
    <property type="project" value="TreeGrafter"/>
</dbReference>
<dbReference type="Proteomes" id="UP000316199">
    <property type="component" value="Unassembled WGS sequence"/>
</dbReference>
<dbReference type="SUPFAM" id="SSF82866">
    <property type="entry name" value="Multidrug efflux transporter AcrB transmembrane domain"/>
    <property type="match status" value="2"/>
</dbReference>
<dbReference type="PANTHER" id="PTHR32063:SF73">
    <property type="entry name" value="RND SUPERFAMILY EFFLUX PUMP PERMEASE COMPONENT 1"/>
    <property type="match status" value="1"/>
</dbReference>
<dbReference type="Gene3D" id="3.30.70.1440">
    <property type="entry name" value="Multidrug efflux transporter AcrB pore domain"/>
    <property type="match status" value="1"/>
</dbReference>
<evidence type="ECO:0000256" key="1">
    <source>
        <dbReference type="SAM" id="Phobius"/>
    </source>
</evidence>
<dbReference type="AlphaFoldDB" id="A0A520S2F9"/>
<feature type="transmembrane region" description="Helical" evidence="1">
    <location>
        <begin position="333"/>
        <end position="349"/>
    </location>
</feature>
<accession>A0A520S2F9</accession>